<reference evidence="3 4" key="1">
    <citation type="submission" date="2017-12" db="EMBL/GenBank/DDBJ databases">
        <title>Anaerobic carbon monoxide metabolism by Pleomorphomonas carboxyditropha sp. nov., a new mesophilic hydrogenogenic carboxidotroph.</title>
        <authorList>
            <person name="Esquivel-Elizondo S."/>
            <person name="Krajmalnik-Brown R."/>
        </authorList>
    </citation>
    <scope>NUCLEOTIDE SEQUENCE [LARGE SCALE GENOMIC DNA]</scope>
    <source>
        <strain evidence="3 4">R5-392</strain>
    </source>
</reference>
<dbReference type="AlphaFoldDB" id="A0A1I4QQS1"/>
<sequence>MTAFPRLSHAVLALVVAATLGGCGSDSAMDSLSNLNPFKKDQPVIQDNRTSILAVSDPTRGITNGRANIGAATALTAWSQPGGTATNDPGNVAGALQGVHYWSIKGGKSGFGNGMMGLSTSKGRGISARPVAADGVVYVYDAVGVVSGFKVANSGATWHVGAYPQGARDSVGGGGVAVSGGRVYVATGYGELLSIETATSSILWRVKLDAPARSAPAVGSGKVVVTAQSGVVQAFDATTGATGWRASTEVSGAALAGAGSAAISADTVVVAGSTGQIQAFDLATGSVKWQASITGNSSISAITGLRDASASPVIHGDAVYATGIGGALVALDLKTGDVRWQQPIGSAETPVISGGSLFLIDLENRMIAVDLKTGKVIWAQTLPLRPSSSRKGSWAGPVMAAGKLWATSNDGRIASVDAVSGALGVTTEIGFSGAIAPILNSGKMMVLAGDGTLIAVN</sequence>
<dbReference type="SUPFAM" id="SSF50998">
    <property type="entry name" value="Quinoprotein alcohol dehydrogenase-like"/>
    <property type="match status" value="1"/>
</dbReference>
<name>A0A1I4QQS1_9HYPH</name>
<dbReference type="PANTHER" id="PTHR34512:SF30">
    <property type="entry name" value="OUTER MEMBRANE PROTEIN ASSEMBLY FACTOR BAMB"/>
    <property type="match status" value="1"/>
</dbReference>
<dbReference type="RefSeq" id="WP_101287583.1">
    <property type="nucleotide sequence ID" value="NZ_FOUQ01000001.1"/>
</dbReference>
<feature type="domain" description="Pyrrolo-quinoline quinone repeat" evidence="2">
    <location>
        <begin position="145"/>
        <end position="380"/>
    </location>
</feature>
<dbReference type="InterPro" id="IPR015943">
    <property type="entry name" value="WD40/YVTN_repeat-like_dom_sf"/>
</dbReference>
<accession>A0A1I4QQS1</accession>
<evidence type="ECO:0000256" key="1">
    <source>
        <dbReference type="SAM" id="SignalP"/>
    </source>
</evidence>
<organism evidence="3 4">
    <name type="scientific">Pleomorphomonas diazotrophica</name>
    <dbReference type="NCBI Taxonomy" id="1166257"/>
    <lineage>
        <taxon>Bacteria</taxon>
        <taxon>Pseudomonadati</taxon>
        <taxon>Pseudomonadota</taxon>
        <taxon>Alphaproteobacteria</taxon>
        <taxon>Hyphomicrobiales</taxon>
        <taxon>Pleomorphomonadaceae</taxon>
        <taxon>Pleomorphomonas</taxon>
    </lineage>
</organism>
<dbReference type="Proteomes" id="UP000233491">
    <property type="component" value="Unassembled WGS sequence"/>
</dbReference>
<comment type="caution">
    <text evidence="3">The sequence shown here is derived from an EMBL/GenBank/DDBJ whole genome shotgun (WGS) entry which is preliminary data.</text>
</comment>
<keyword evidence="4" id="KW-1185">Reference proteome</keyword>
<evidence type="ECO:0000313" key="3">
    <source>
        <dbReference type="EMBL" id="PKR90490.1"/>
    </source>
</evidence>
<feature type="chain" id="PRO_5015065653" description="Pyrrolo-quinoline quinone repeat domain-containing protein" evidence="1">
    <location>
        <begin position="29"/>
        <end position="457"/>
    </location>
</feature>
<dbReference type="InterPro" id="IPR018391">
    <property type="entry name" value="PQQ_b-propeller_rpt"/>
</dbReference>
<keyword evidence="1" id="KW-0732">Signal</keyword>
<protein>
    <recommendedName>
        <fullName evidence="2">Pyrrolo-quinoline quinone repeat domain-containing protein</fullName>
    </recommendedName>
</protein>
<evidence type="ECO:0000313" key="4">
    <source>
        <dbReference type="Proteomes" id="UP000233491"/>
    </source>
</evidence>
<proteinExistence type="predicted"/>
<dbReference type="PROSITE" id="PS51257">
    <property type="entry name" value="PROKAR_LIPOPROTEIN"/>
    <property type="match status" value="1"/>
</dbReference>
<dbReference type="EMBL" id="PJNW01000002">
    <property type="protein sequence ID" value="PKR90490.1"/>
    <property type="molecule type" value="Genomic_DNA"/>
</dbReference>
<gene>
    <name evidence="3" type="ORF">CXZ10_03715</name>
</gene>
<evidence type="ECO:0000259" key="2">
    <source>
        <dbReference type="Pfam" id="PF13360"/>
    </source>
</evidence>
<dbReference type="OrthoDB" id="5290752at2"/>
<dbReference type="Pfam" id="PF13360">
    <property type="entry name" value="PQQ_2"/>
    <property type="match status" value="1"/>
</dbReference>
<dbReference type="SMART" id="SM00564">
    <property type="entry name" value="PQQ"/>
    <property type="match status" value="5"/>
</dbReference>
<dbReference type="PANTHER" id="PTHR34512">
    <property type="entry name" value="CELL SURFACE PROTEIN"/>
    <property type="match status" value="1"/>
</dbReference>
<dbReference type="Gene3D" id="2.130.10.10">
    <property type="entry name" value="YVTN repeat-like/Quinoprotein amine dehydrogenase"/>
    <property type="match status" value="1"/>
</dbReference>
<dbReference type="InterPro" id="IPR002372">
    <property type="entry name" value="PQQ_rpt_dom"/>
</dbReference>
<dbReference type="InterPro" id="IPR011047">
    <property type="entry name" value="Quinoprotein_ADH-like_sf"/>
</dbReference>
<feature type="signal peptide" evidence="1">
    <location>
        <begin position="1"/>
        <end position="28"/>
    </location>
</feature>